<evidence type="ECO:0000313" key="3">
    <source>
        <dbReference type="Proteomes" id="UP000036403"/>
    </source>
</evidence>
<name>A0A0J7N4R4_LASNI</name>
<keyword evidence="3" id="KW-1185">Reference proteome</keyword>
<evidence type="ECO:0000256" key="1">
    <source>
        <dbReference type="SAM" id="MobiDB-lite"/>
    </source>
</evidence>
<organism evidence="2 3">
    <name type="scientific">Lasius niger</name>
    <name type="common">Black garden ant</name>
    <dbReference type="NCBI Taxonomy" id="67767"/>
    <lineage>
        <taxon>Eukaryota</taxon>
        <taxon>Metazoa</taxon>
        <taxon>Ecdysozoa</taxon>
        <taxon>Arthropoda</taxon>
        <taxon>Hexapoda</taxon>
        <taxon>Insecta</taxon>
        <taxon>Pterygota</taxon>
        <taxon>Neoptera</taxon>
        <taxon>Endopterygota</taxon>
        <taxon>Hymenoptera</taxon>
        <taxon>Apocrita</taxon>
        <taxon>Aculeata</taxon>
        <taxon>Formicoidea</taxon>
        <taxon>Formicidae</taxon>
        <taxon>Formicinae</taxon>
        <taxon>Lasius</taxon>
        <taxon>Lasius</taxon>
    </lineage>
</organism>
<gene>
    <name evidence="2" type="ORF">RF55_13011</name>
</gene>
<sequence length="117" mass="13571">MGRTPARASVRVQHGHDATGYTPAYLNHGRELTAPHELPPATTAEPSTIHRRLEEAYELVRVNLARAFQRQEKHYNLRRRAWRPQVGNWVWRRDHSLSKKAKDFNAKLALKFIGPLE</sequence>
<dbReference type="AlphaFoldDB" id="A0A0J7N4R4"/>
<evidence type="ECO:0000313" key="2">
    <source>
        <dbReference type="EMBL" id="KMQ87650.1"/>
    </source>
</evidence>
<dbReference type="OrthoDB" id="7701485at2759"/>
<reference evidence="2 3" key="1">
    <citation type="submission" date="2015-04" db="EMBL/GenBank/DDBJ databases">
        <title>Lasius niger genome sequencing.</title>
        <authorList>
            <person name="Konorov E.A."/>
            <person name="Nikitin M.A."/>
            <person name="Kirill M.V."/>
            <person name="Chang P."/>
        </authorList>
    </citation>
    <scope>NUCLEOTIDE SEQUENCE [LARGE SCALE GENOMIC DNA]</scope>
    <source>
        <tissue evidence="2">Whole</tissue>
    </source>
</reference>
<protein>
    <submittedName>
        <fullName evidence="2">Uncharacterized protein F44E2.2</fullName>
    </submittedName>
</protein>
<feature type="non-terminal residue" evidence="2">
    <location>
        <position position="117"/>
    </location>
</feature>
<dbReference type="Proteomes" id="UP000036403">
    <property type="component" value="Unassembled WGS sequence"/>
</dbReference>
<proteinExistence type="predicted"/>
<dbReference type="STRING" id="67767.A0A0J7N4R4"/>
<feature type="region of interest" description="Disordered" evidence="1">
    <location>
        <begin position="1"/>
        <end position="23"/>
    </location>
</feature>
<comment type="caution">
    <text evidence="2">The sequence shown here is derived from an EMBL/GenBank/DDBJ whole genome shotgun (WGS) entry which is preliminary data.</text>
</comment>
<dbReference type="PaxDb" id="67767-A0A0J7N4R4"/>
<dbReference type="EMBL" id="LBMM01010139">
    <property type="protein sequence ID" value="KMQ87650.1"/>
    <property type="molecule type" value="Genomic_DNA"/>
</dbReference>
<accession>A0A0J7N4R4</accession>